<dbReference type="PANTHER" id="PTHR46426:SF1">
    <property type="entry name" value="PROTEIN DISULFIDE-ISOMERASE TMX3"/>
    <property type="match status" value="1"/>
</dbReference>
<keyword evidence="4 6" id="KW-0472">Membrane</keyword>
<keyword evidence="3 6" id="KW-1133">Transmembrane helix</keyword>
<protein>
    <submittedName>
        <fullName evidence="9">Thioredoxin-domain-containing protein</fullName>
    </submittedName>
</protein>
<dbReference type="Pfam" id="PF00085">
    <property type="entry name" value="Thioredoxin"/>
    <property type="match status" value="2"/>
</dbReference>
<dbReference type="InterPro" id="IPR013766">
    <property type="entry name" value="Thioredoxin_domain"/>
</dbReference>
<evidence type="ECO:0000256" key="6">
    <source>
        <dbReference type="SAM" id="Phobius"/>
    </source>
</evidence>
<proteinExistence type="predicted"/>
<sequence>MRLRELSNVFSSVVISSFLCFTFLALSSALPVHSTELSPDNFKSTIASGIWFIEHFSPYCGHCRAFAPTWEELVKWNEEQTNNGIELAQVNCAVNGDLCDANNVKGYPQMNLYKDGEFVETFKGARDLPRLQEFLKKYANPDVSEEKEIPLAMTTPPSPVYNPSGTVEVLDDSNFQKTLDEGPVFVKFFAPWCGHCKKLAPTWKNLAQSMQNKLTIAEVDCEAHKSLCKTQKIEGFPTLVFFNGGARSEYNGGRKLEPLTKFAEKASGAPTKAIQASELELVVSEESTVYALLYSSSSYGLVNALTPFFAPLFGAPMVYTIADPPSSLSKQFSSTGASGWVLVAFKDHDFQTPSAVYSSTSPAAAISGSKEAEAISQWIQDNKLPTTIELTQDTFQSIMNAPSRPLVVLTGVTSYNKDKVQSKFEEIAKKWRRKTNGSGAVSGLKGTRPIVFAWMDLDRWKDWMKSMYGITKGSQEVDDLAVVIADHQVLQYYDTEVSGDRLKLSSDDIFYALQAVGDGKLSPKNSENFVERMARYLNEKLVSFESYVVNNPFYTLSIVAILGVLVFMVLRNLFKDDPSVDYYGGRMGNAKGDRLD</sequence>
<dbReference type="AlphaFoldDB" id="A0A4S8MW97"/>
<keyword evidence="2 6" id="KW-0812">Transmembrane</keyword>
<evidence type="ECO:0000259" key="8">
    <source>
        <dbReference type="PROSITE" id="PS51352"/>
    </source>
</evidence>
<evidence type="ECO:0000256" key="7">
    <source>
        <dbReference type="SAM" id="SignalP"/>
    </source>
</evidence>
<feature type="signal peptide" evidence="7">
    <location>
        <begin position="1"/>
        <end position="29"/>
    </location>
</feature>
<reference evidence="9 10" key="1">
    <citation type="journal article" date="2019" name="Nat. Ecol. Evol.">
        <title>Megaphylogeny resolves global patterns of mushroom evolution.</title>
        <authorList>
            <person name="Varga T."/>
            <person name="Krizsan K."/>
            <person name="Foldi C."/>
            <person name="Dima B."/>
            <person name="Sanchez-Garcia M."/>
            <person name="Sanchez-Ramirez S."/>
            <person name="Szollosi G.J."/>
            <person name="Szarkandi J.G."/>
            <person name="Papp V."/>
            <person name="Albert L."/>
            <person name="Andreopoulos W."/>
            <person name="Angelini C."/>
            <person name="Antonin V."/>
            <person name="Barry K.W."/>
            <person name="Bougher N.L."/>
            <person name="Buchanan P."/>
            <person name="Buyck B."/>
            <person name="Bense V."/>
            <person name="Catcheside P."/>
            <person name="Chovatia M."/>
            <person name="Cooper J."/>
            <person name="Damon W."/>
            <person name="Desjardin D."/>
            <person name="Finy P."/>
            <person name="Geml J."/>
            <person name="Haridas S."/>
            <person name="Hughes K."/>
            <person name="Justo A."/>
            <person name="Karasinski D."/>
            <person name="Kautmanova I."/>
            <person name="Kiss B."/>
            <person name="Kocsube S."/>
            <person name="Kotiranta H."/>
            <person name="LaButti K.M."/>
            <person name="Lechner B.E."/>
            <person name="Liimatainen K."/>
            <person name="Lipzen A."/>
            <person name="Lukacs Z."/>
            <person name="Mihaltcheva S."/>
            <person name="Morgado L.N."/>
            <person name="Niskanen T."/>
            <person name="Noordeloos M.E."/>
            <person name="Ohm R.A."/>
            <person name="Ortiz-Santana B."/>
            <person name="Ovrebo C."/>
            <person name="Racz N."/>
            <person name="Riley R."/>
            <person name="Savchenko A."/>
            <person name="Shiryaev A."/>
            <person name="Soop K."/>
            <person name="Spirin V."/>
            <person name="Szebenyi C."/>
            <person name="Tomsovsky M."/>
            <person name="Tulloss R.E."/>
            <person name="Uehling J."/>
            <person name="Grigoriev I.V."/>
            <person name="Vagvolgyi C."/>
            <person name="Papp T."/>
            <person name="Martin F.M."/>
            <person name="Miettinen O."/>
            <person name="Hibbett D.S."/>
            <person name="Nagy L.G."/>
        </authorList>
    </citation>
    <scope>NUCLEOTIDE SEQUENCE [LARGE SCALE GENOMIC DNA]</scope>
    <source>
        <strain evidence="9 10">CBS 962.96</strain>
    </source>
</reference>
<evidence type="ECO:0000313" key="10">
    <source>
        <dbReference type="Proteomes" id="UP000297245"/>
    </source>
</evidence>
<evidence type="ECO:0000256" key="5">
    <source>
        <dbReference type="ARBA" id="ARBA00045246"/>
    </source>
</evidence>
<gene>
    <name evidence="9" type="ORF">K435DRAFT_742604</name>
</gene>
<feature type="chain" id="PRO_5020969845" evidence="7">
    <location>
        <begin position="30"/>
        <end position="596"/>
    </location>
</feature>
<organism evidence="9 10">
    <name type="scientific">Dendrothele bispora (strain CBS 962.96)</name>
    <dbReference type="NCBI Taxonomy" id="1314807"/>
    <lineage>
        <taxon>Eukaryota</taxon>
        <taxon>Fungi</taxon>
        <taxon>Dikarya</taxon>
        <taxon>Basidiomycota</taxon>
        <taxon>Agaricomycotina</taxon>
        <taxon>Agaricomycetes</taxon>
        <taxon>Agaricomycetidae</taxon>
        <taxon>Agaricales</taxon>
        <taxon>Agaricales incertae sedis</taxon>
        <taxon>Dendrothele</taxon>
    </lineage>
</organism>
<keyword evidence="10" id="KW-1185">Reference proteome</keyword>
<dbReference type="InterPro" id="IPR052250">
    <property type="entry name" value="PDI_TMX3"/>
</dbReference>
<feature type="transmembrane region" description="Helical" evidence="6">
    <location>
        <begin position="553"/>
        <end position="570"/>
    </location>
</feature>
<dbReference type="PROSITE" id="PS51352">
    <property type="entry name" value="THIOREDOXIN_2"/>
    <property type="match status" value="2"/>
</dbReference>
<feature type="domain" description="Thioredoxin" evidence="8">
    <location>
        <begin position="12"/>
        <end position="140"/>
    </location>
</feature>
<dbReference type="OrthoDB" id="72053at2759"/>
<dbReference type="EMBL" id="ML179038">
    <property type="protein sequence ID" value="THV07435.1"/>
    <property type="molecule type" value="Genomic_DNA"/>
</dbReference>
<dbReference type="SUPFAM" id="SSF52833">
    <property type="entry name" value="Thioredoxin-like"/>
    <property type="match status" value="2"/>
</dbReference>
<evidence type="ECO:0000256" key="4">
    <source>
        <dbReference type="ARBA" id="ARBA00023136"/>
    </source>
</evidence>
<dbReference type="InterPro" id="IPR017937">
    <property type="entry name" value="Thioredoxin_CS"/>
</dbReference>
<comment type="function">
    <text evidence="5">Probable disulfide isomerase, which participates in the folding of proteins containing disulfide bonds. May act as a dithiol oxidase. Acts as a regulator of endoplasmic reticulum-mitochondria contact sites via its ability to regulate redox signals.</text>
</comment>
<dbReference type="Proteomes" id="UP000297245">
    <property type="component" value="Unassembled WGS sequence"/>
</dbReference>
<dbReference type="PROSITE" id="PS00194">
    <property type="entry name" value="THIOREDOXIN_1"/>
    <property type="match status" value="1"/>
</dbReference>
<dbReference type="PANTHER" id="PTHR46426">
    <property type="entry name" value="PROTEIN DISULFIDE-ISOMERASE TMX3"/>
    <property type="match status" value="1"/>
</dbReference>
<keyword evidence="7" id="KW-0732">Signal</keyword>
<dbReference type="InterPro" id="IPR036249">
    <property type="entry name" value="Thioredoxin-like_sf"/>
</dbReference>
<accession>A0A4S8MW97</accession>
<dbReference type="PRINTS" id="PR00421">
    <property type="entry name" value="THIOREDOXIN"/>
</dbReference>
<evidence type="ECO:0000256" key="1">
    <source>
        <dbReference type="ARBA" id="ARBA00004389"/>
    </source>
</evidence>
<name>A0A4S8MW97_DENBC</name>
<evidence type="ECO:0000313" key="9">
    <source>
        <dbReference type="EMBL" id="THV07435.1"/>
    </source>
</evidence>
<evidence type="ECO:0000256" key="3">
    <source>
        <dbReference type="ARBA" id="ARBA00022989"/>
    </source>
</evidence>
<dbReference type="GO" id="GO:0005789">
    <property type="term" value="C:endoplasmic reticulum membrane"/>
    <property type="evidence" value="ECO:0007669"/>
    <property type="project" value="UniProtKB-SubCell"/>
</dbReference>
<dbReference type="Gene3D" id="3.40.30.10">
    <property type="entry name" value="Glutaredoxin"/>
    <property type="match status" value="3"/>
</dbReference>
<dbReference type="Pfam" id="PF13848">
    <property type="entry name" value="Thioredoxin_6"/>
    <property type="match status" value="1"/>
</dbReference>
<comment type="subcellular location">
    <subcellularLocation>
        <location evidence="1">Endoplasmic reticulum membrane</location>
        <topology evidence="1">Single-pass membrane protein</topology>
    </subcellularLocation>
</comment>
<feature type="domain" description="Thioredoxin" evidence="8">
    <location>
        <begin position="149"/>
        <end position="268"/>
    </location>
</feature>
<evidence type="ECO:0000256" key="2">
    <source>
        <dbReference type="ARBA" id="ARBA00022692"/>
    </source>
</evidence>